<dbReference type="GO" id="GO:0005524">
    <property type="term" value="F:ATP binding"/>
    <property type="evidence" value="ECO:0007669"/>
    <property type="project" value="UniProtKB-UniRule"/>
</dbReference>
<accession>W1P3P2</accession>
<dbReference type="PANTHER" id="PTHR23257">
    <property type="entry name" value="SERINE-THREONINE PROTEIN KINASE"/>
    <property type="match status" value="1"/>
</dbReference>
<dbReference type="InterPro" id="IPR008271">
    <property type="entry name" value="Ser/Thr_kinase_AS"/>
</dbReference>
<evidence type="ECO:0000256" key="2">
    <source>
        <dbReference type="ARBA" id="ARBA00022679"/>
    </source>
</evidence>
<evidence type="ECO:0000256" key="6">
    <source>
        <dbReference type="PROSITE-ProRule" id="PRU10141"/>
    </source>
</evidence>
<feature type="region of interest" description="Disordered" evidence="7">
    <location>
        <begin position="433"/>
        <end position="498"/>
    </location>
</feature>
<sequence>MGVHECSSLNQKKKPTKISMDSDQKLKFLCSYGGSFIHSSQAGKTRYCGGENRLLCIDKNTSFSLFIFKLSKLCPFHSFSLKYMLPDSCSCTPLVSVSGEDDYCNMIEMNLEFFAEGKTPRFRFFLFPQPLTRYAIEEEPNYFTRGSIQEPNSFIGGSFREHSSLNRVFVQGTAYFNGDSIEARTSCNVRSLGTQGVKSFFGIKQGQKSFYGDRFGQEAPGSKTHKTHYQARDSGFRLPSHIQEPVTKGVFNGKEFEPELKPRDVECYSLPRYKISPVLLPNRSCNCEGTYKSSRVLSFDGSSFVGNLYMGNDEDGNRGLGELNPAYAPFPFLGLSKNGCNFLPNRYFQKNGGVLSHEEGPRFRECCRDLSKPKSFLLKLRQSKPSLPSTSKSHRKNCDVRQYNWDEKGRMMGRNREKPRLTRFARMEESLSTIHASGQNDSQSVMDTSVKEKGMELSSTGQDENSKAPAELGEACEGDVSCPDQSTQETQNDLLPNGLCPNDFSKTNSISVLDMHSLRQASQPTQQSEFLREDPISRNLNGETGFSVLAVDGCPEDNNKKQEPEDTAIQQPNGSEVIRGVKMDTLASFSHLAAQELQIISYSDLEEIRELGTGTYGTVYYGKWRGSDVAIKRIKGSCFSSGRPEDNKLIAELWKEARMLGQLHHPNVLAFYGVVKDGPAGSLAIVTEYMVNGSLRQVLRRKDRTIDRRKRVIIAMDAAIGMEYLHEKKVVHFDLKSHNLLVNMRDPHRPVCKIGDLGLSKVKQQTLVSGSVRGTLPWMAPELLSLKANMVTEKVDVYSFGIVMWELLNGDEPYDKMHSSEMIEGIINGELRPEIPSWCDPLWRSLIVRCWSSNPDERPTFSEIAKELRSMATSMNIK</sequence>
<evidence type="ECO:0000256" key="1">
    <source>
        <dbReference type="ARBA" id="ARBA00022527"/>
    </source>
</evidence>
<feature type="domain" description="Protein kinase" evidence="8">
    <location>
        <begin position="605"/>
        <end position="872"/>
    </location>
</feature>
<evidence type="ECO:0000256" key="3">
    <source>
        <dbReference type="ARBA" id="ARBA00022741"/>
    </source>
</evidence>
<dbReference type="Pfam" id="PF00564">
    <property type="entry name" value="PB1"/>
    <property type="match status" value="1"/>
</dbReference>
<keyword evidence="3 6" id="KW-0547">Nucleotide-binding</keyword>
<evidence type="ECO:0000256" key="4">
    <source>
        <dbReference type="ARBA" id="ARBA00022777"/>
    </source>
</evidence>
<keyword evidence="10" id="KW-1185">Reference proteome</keyword>
<dbReference type="AlphaFoldDB" id="W1P3P2"/>
<dbReference type="InterPro" id="IPR017441">
    <property type="entry name" value="Protein_kinase_ATP_BS"/>
</dbReference>
<dbReference type="PROSITE" id="PS00107">
    <property type="entry name" value="PROTEIN_KINASE_ATP"/>
    <property type="match status" value="1"/>
</dbReference>
<dbReference type="CDD" id="cd13999">
    <property type="entry name" value="STKc_MAP3K-like"/>
    <property type="match status" value="1"/>
</dbReference>
<dbReference type="InterPro" id="IPR001245">
    <property type="entry name" value="Ser-Thr/Tyr_kinase_cat_dom"/>
</dbReference>
<dbReference type="InterPro" id="IPR000719">
    <property type="entry name" value="Prot_kinase_dom"/>
</dbReference>
<protein>
    <recommendedName>
        <fullName evidence="8">Protein kinase domain-containing protein</fullName>
    </recommendedName>
</protein>
<dbReference type="EMBL" id="KI394223">
    <property type="protein sequence ID" value="ERN04497.1"/>
    <property type="molecule type" value="Genomic_DNA"/>
</dbReference>
<dbReference type="InterPro" id="IPR011009">
    <property type="entry name" value="Kinase-like_dom_sf"/>
</dbReference>
<dbReference type="OrthoDB" id="4062651at2759"/>
<dbReference type="InterPro" id="IPR000270">
    <property type="entry name" value="PB1_dom"/>
</dbReference>
<feature type="binding site" evidence="6">
    <location>
        <position position="632"/>
    </location>
    <ligand>
        <name>ATP</name>
        <dbReference type="ChEBI" id="CHEBI:30616"/>
    </ligand>
</feature>
<dbReference type="PRINTS" id="PR00109">
    <property type="entry name" value="TYRKINASE"/>
</dbReference>
<dbReference type="Proteomes" id="UP000017836">
    <property type="component" value="Unassembled WGS sequence"/>
</dbReference>
<dbReference type="HOGENOM" id="CLU_003108_1_0_1"/>
<dbReference type="Gramene" id="ERN04497">
    <property type="protein sequence ID" value="ERN04497"/>
    <property type="gene ID" value="AMTR_s00081p00076030"/>
</dbReference>
<reference evidence="10" key="1">
    <citation type="journal article" date="2013" name="Science">
        <title>The Amborella genome and the evolution of flowering plants.</title>
        <authorList>
            <consortium name="Amborella Genome Project"/>
        </authorList>
    </citation>
    <scope>NUCLEOTIDE SEQUENCE [LARGE SCALE GENOMIC DNA]</scope>
</reference>
<dbReference type="GO" id="GO:0007165">
    <property type="term" value="P:signal transduction"/>
    <property type="evidence" value="ECO:0000318"/>
    <property type="project" value="GO_Central"/>
</dbReference>
<dbReference type="eggNOG" id="KOG0192">
    <property type="taxonomic scope" value="Eukaryota"/>
</dbReference>
<dbReference type="PROSITE" id="PS00108">
    <property type="entry name" value="PROTEIN_KINASE_ST"/>
    <property type="match status" value="1"/>
</dbReference>
<dbReference type="GO" id="GO:0004672">
    <property type="term" value="F:protein kinase activity"/>
    <property type="evidence" value="ECO:0000318"/>
    <property type="project" value="GO_Central"/>
</dbReference>
<feature type="compositionally biased region" description="Polar residues" evidence="7">
    <location>
        <begin position="433"/>
        <end position="447"/>
    </location>
</feature>
<organism evidence="9 10">
    <name type="scientific">Amborella trichopoda</name>
    <dbReference type="NCBI Taxonomy" id="13333"/>
    <lineage>
        <taxon>Eukaryota</taxon>
        <taxon>Viridiplantae</taxon>
        <taxon>Streptophyta</taxon>
        <taxon>Embryophyta</taxon>
        <taxon>Tracheophyta</taxon>
        <taxon>Spermatophyta</taxon>
        <taxon>Magnoliopsida</taxon>
        <taxon>Amborellales</taxon>
        <taxon>Amborellaceae</taxon>
        <taxon>Amborella</taxon>
    </lineage>
</organism>
<dbReference type="SMART" id="SM00220">
    <property type="entry name" value="S_TKc"/>
    <property type="match status" value="1"/>
</dbReference>
<evidence type="ECO:0000256" key="7">
    <source>
        <dbReference type="SAM" id="MobiDB-lite"/>
    </source>
</evidence>
<evidence type="ECO:0000259" key="8">
    <source>
        <dbReference type="PROSITE" id="PS50011"/>
    </source>
</evidence>
<dbReference type="GO" id="GO:0004674">
    <property type="term" value="F:protein serine/threonine kinase activity"/>
    <property type="evidence" value="ECO:0007669"/>
    <property type="project" value="UniProtKB-KW"/>
</dbReference>
<evidence type="ECO:0000313" key="9">
    <source>
        <dbReference type="EMBL" id="ERN04497.1"/>
    </source>
</evidence>
<dbReference type="Pfam" id="PF07714">
    <property type="entry name" value="PK_Tyr_Ser-Thr"/>
    <property type="match status" value="1"/>
</dbReference>
<dbReference type="Gene3D" id="1.10.510.10">
    <property type="entry name" value="Transferase(Phosphotransferase) domain 1"/>
    <property type="match status" value="1"/>
</dbReference>
<proteinExistence type="predicted"/>
<dbReference type="PANTHER" id="PTHR23257:SF703">
    <property type="entry name" value="KINASE SUPERFAMILY WITH OCTICOSAPEPTIDE_PHOX_BEM1P DOMAIN-CONTAINING PROTEIN"/>
    <property type="match status" value="1"/>
</dbReference>
<evidence type="ECO:0000256" key="5">
    <source>
        <dbReference type="ARBA" id="ARBA00022840"/>
    </source>
</evidence>
<keyword evidence="4" id="KW-0418">Kinase</keyword>
<keyword evidence="2" id="KW-0808">Transferase</keyword>
<dbReference type="SMART" id="SM00666">
    <property type="entry name" value="PB1"/>
    <property type="match status" value="1"/>
</dbReference>
<feature type="compositionally biased region" description="Polar residues" evidence="7">
    <location>
        <begin position="483"/>
        <end position="494"/>
    </location>
</feature>
<dbReference type="SUPFAM" id="SSF54277">
    <property type="entry name" value="CAD &amp; PB1 domains"/>
    <property type="match status" value="1"/>
</dbReference>
<dbReference type="Gene3D" id="3.30.200.20">
    <property type="entry name" value="Phosphorylase Kinase, domain 1"/>
    <property type="match status" value="1"/>
</dbReference>
<dbReference type="GO" id="GO:0005737">
    <property type="term" value="C:cytoplasm"/>
    <property type="evidence" value="ECO:0000318"/>
    <property type="project" value="GO_Central"/>
</dbReference>
<dbReference type="STRING" id="13333.W1P3P2"/>
<dbReference type="InterPro" id="IPR050167">
    <property type="entry name" value="Ser_Thr_protein_kinase"/>
</dbReference>
<feature type="region of interest" description="Disordered" evidence="7">
    <location>
        <begin position="381"/>
        <end position="402"/>
    </location>
</feature>
<dbReference type="PROSITE" id="PS50011">
    <property type="entry name" value="PROTEIN_KINASE_DOM"/>
    <property type="match status" value="1"/>
</dbReference>
<keyword evidence="1" id="KW-0723">Serine/threonine-protein kinase</keyword>
<name>W1P3P2_AMBTC</name>
<dbReference type="SUPFAM" id="SSF56112">
    <property type="entry name" value="Protein kinase-like (PK-like)"/>
    <property type="match status" value="1"/>
</dbReference>
<keyword evidence="5 6" id="KW-0067">ATP-binding</keyword>
<evidence type="ECO:0000313" key="10">
    <source>
        <dbReference type="Proteomes" id="UP000017836"/>
    </source>
</evidence>
<gene>
    <name evidence="9" type="ORF">AMTR_s00081p00076030</name>
</gene>
<dbReference type="KEGG" id="atr:18432656"/>